<sequence>MRMTDVIFVGLTIAVFVILGLVVKAVERL</sequence>
<feature type="transmembrane region" description="Helical" evidence="1">
    <location>
        <begin position="6"/>
        <end position="26"/>
    </location>
</feature>
<protein>
    <recommendedName>
        <fullName evidence="4">Potassium-transporting ATPase</fullName>
    </recommendedName>
</protein>
<accession>A0A7X0C6Y0</accession>
<gene>
    <name evidence="2" type="ORF">FHU36_005828</name>
</gene>
<dbReference type="AlphaFoldDB" id="A0A7X0C6Y0"/>
<evidence type="ECO:0000313" key="3">
    <source>
        <dbReference type="Proteomes" id="UP000583800"/>
    </source>
</evidence>
<evidence type="ECO:0008006" key="4">
    <source>
        <dbReference type="Google" id="ProtNLM"/>
    </source>
</evidence>
<organism evidence="2 3">
    <name type="scientific">Nonomuraea muscovyensis</name>
    <dbReference type="NCBI Taxonomy" id="1124761"/>
    <lineage>
        <taxon>Bacteria</taxon>
        <taxon>Bacillati</taxon>
        <taxon>Actinomycetota</taxon>
        <taxon>Actinomycetes</taxon>
        <taxon>Streptosporangiales</taxon>
        <taxon>Streptosporangiaceae</taxon>
        <taxon>Nonomuraea</taxon>
    </lineage>
</organism>
<keyword evidence="3" id="KW-1185">Reference proteome</keyword>
<name>A0A7X0C6Y0_9ACTN</name>
<comment type="caution">
    <text evidence="2">The sequence shown here is derived from an EMBL/GenBank/DDBJ whole genome shotgun (WGS) entry which is preliminary data.</text>
</comment>
<proteinExistence type="predicted"/>
<evidence type="ECO:0000313" key="2">
    <source>
        <dbReference type="EMBL" id="MBB6349283.1"/>
    </source>
</evidence>
<dbReference type="EMBL" id="JACHJB010000002">
    <property type="protein sequence ID" value="MBB6349283.1"/>
    <property type="molecule type" value="Genomic_DNA"/>
</dbReference>
<reference evidence="2 3" key="1">
    <citation type="submission" date="2020-08" db="EMBL/GenBank/DDBJ databases">
        <title>Sequencing the genomes of 1000 actinobacteria strains.</title>
        <authorList>
            <person name="Klenk H.-P."/>
        </authorList>
    </citation>
    <scope>NUCLEOTIDE SEQUENCE [LARGE SCALE GENOMIC DNA]</scope>
    <source>
        <strain evidence="2 3">DSM 45913</strain>
    </source>
</reference>
<keyword evidence="1" id="KW-1133">Transmembrane helix</keyword>
<keyword evidence="1" id="KW-0472">Membrane</keyword>
<keyword evidence="1" id="KW-0812">Transmembrane</keyword>
<dbReference type="Proteomes" id="UP000583800">
    <property type="component" value="Unassembled WGS sequence"/>
</dbReference>
<evidence type="ECO:0000256" key="1">
    <source>
        <dbReference type="SAM" id="Phobius"/>
    </source>
</evidence>